<comment type="similarity">
    <text evidence="5">Belongs to the PPP phosphatase family.</text>
</comment>
<keyword evidence="3 5" id="KW-0378">Hydrolase</keyword>
<dbReference type="InterPro" id="IPR029052">
    <property type="entry name" value="Metallo-depent_PP-like"/>
</dbReference>
<dbReference type="PROSITE" id="PS00125">
    <property type="entry name" value="SER_THR_PHOSPHATASE"/>
    <property type="match status" value="1"/>
</dbReference>
<evidence type="ECO:0000256" key="2">
    <source>
        <dbReference type="ARBA" id="ARBA00022723"/>
    </source>
</evidence>
<comment type="caution">
    <text evidence="7">The sequence shown here is derived from an EMBL/GenBank/DDBJ whole genome shotgun (WGS) entry which is preliminary data.</text>
</comment>
<evidence type="ECO:0000256" key="4">
    <source>
        <dbReference type="ARBA" id="ARBA00023211"/>
    </source>
</evidence>
<comment type="cofactor">
    <cofactor evidence="1">
        <name>Mn(2+)</name>
        <dbReference type="ChEBI" id="CHEBI:29035"/>
    </cofactor>
</comment>
<dbReference type="Pfam" id="PF00149">
    <property type="entry name" value="Metallophos"/>
    <property type="match status" value="1"/>
</dbReference>
<dbReference type="AlphaFoldDB" id="A0AAN9BTE2"/>
<dbReference type="SMART" id="SM00156">
    <property type="entry name" value="PP2Ac"/>
    <property type="match status" value="1"/>
</dbReference>
<dbReference type="CDD" id="cd07415">
    <property type="entry name" value="MPP_PP2A_PP4_PP6"/>
    <property type="match status" value="1"/>
</dbReference>
<organism evidence="7 8">
    <name type="scientific">Littorina saxatilis</name>
    <dbReference type="NCBI Taxonomy" id="31220"/>
    <lineage>
        <taxon>Eukaryota</taxon>
        <taxon>Metazoa</taxon>
        <taxon>Spiralia</taxon>
        <taxon>Lophotrochozoa</taxon>
        <taxon>Mollusca</taxon>
        <taxon>Gastropoda</taxon>
        <taxon>Caenogastropoda</taxon>
        <taxon>Littorinimorpha</taxon>
        <taxon>Littorinoidea</taxon>
        <taxon>Littorinidae</taxon>
        <taxon>Littorina</taxon>
    </lineage>
</organism>
<protein>
    <recommendedName>
        <fullName evidence="5">Serine/threonine-protein phosphatase</fullName>
        <ecNumber evidence="5">3.1.3.16</ecNumber>
    </recommendedName>
</protein>
<dbReference type="EMBL" id="JBAMIC010000002">
    <property type="protein sequence ID" value="KAK7112196.1"/>
    <property type="molecule type" value="Genomic_DNA"/>
</dbReference>
<dbReference type="GO" id="GO:0004722">
    <property type="term" value="F:protein serine/threonine phosphatase activity"/>
    <property type="evidence" value="ECO:0007669"/>
    <property type="project" value="UniProtKB-EC"/>
</dbReference>
<evidence type="ECO:0000256" key="1">
    <source>
        <dbReference type="ARBA" id="ARBA00001936"/>
    </source>
</evidence>
<evidence type="ECO:0000313" key="8">
    <source>
        <dbReference type="Proteomes" id="UP001374579"/>
    </source>
</evidence>
<dbReference type="GO" id="GO:0046872">
    <property type="term" value="F:metal ion binding"/>
    <property type="evidence" value="ECO:0007669"/>
    <property type="project" value="UniProtKB-KW"/>
</dbReference>
<dbReference type="Proteomes" id="UP001374579">
    <property type="component" value="Unassembled WGS sequence"/>
</dbReference>
<evidence type="ECO:0000259" key="6">
    <source>
        <dbReference type="PROSITE" id="PS00125"/>
    </source>
</evidence>
<name>A0AAN9BTE2_9CAEN</name>
<dbReference type="InterPro" id="IPR006186">
    <property type="entry name" value="Ser/Thr-sp_prot-phosphatase"/>
</dbReference>
<sequence length="332" mass="37737">MDLDMLASQLLSASEAPMTSLPEKSACREVDGWIEQLMKCQKLPEEQVKKLCDKAKEVLSKESNVREVQCPVTVCGDIHGQMYDLLELFRIGGYPPDTNYLFLGDYVDRGYYSVEVISLLVALKVRYPDRVNILRGNHETRMTSQVYGFYDEVMAKYGNVKVWNLFMEVCDYMPITGLVAGKVFCMHGGLSPSIDTIDHIKTLDRIQEAPYEGPVNDFLWSDPEEIQGWGRSPRGAGHVFGSNITEVFLHSNDLSMVSRAHQAVNEGYEWCHDRQVVTTFSAPNYMYRLGNKAAIMQLDESVNTSFIQFDAAPRKEGQHAPSRLPDHMYNYF</sequence>
<accession>A0AAN9BTE2</accession>
<dbReference type="PRINTS" id="PR00114">
    <property type="entry name" value="STPHPHTASE"/>
</dbReference>
<keyword evidence="4" id="KW-0464">Manganese</keyword>
<comment type="catalytic activity">
    <reaction evidence="5">
        <text>O-phospho-L-threonyl-[protein] + H2O = L-threonyl-[protein] + phosphate</text>
        <dbReference type="Rhea" id="RHEA:47004"/>
        <dbReference type="Rhea" id="RHEA-COMP:11060"/>
        <dbReference type="Rhea" id="RHEA-COMP:11605"/>
        <dbReference type="ChEBI" id="CHEBI:15377"/>
        <dbReference type="ChEBI" id="CHEBI:30013"/>
        <dbReference type="ChEBI" id="CHEBI:43474"/>
        <dbReference type="ChEBI" id="CHEBI:61977"/>
        <dbReference type="EC" id="3.1.3.16"/>
    </reaction>
</comment>
<keyword evidence="2" id="KW-0479">Metal-binding</keyword>
<proteinExistence type="inferred from homology"/>
<keyword evidence="8" id="KW-1185">Reference proteome</keyword>
<dbReference type="EC" id="3.1.3.16" evidence="5"/>
<dbReference type="SUPFAM" id="SSF56300">
    <property type="entry name" value="Metallo-dependent phosphatases"/>
    <property type="match status" value="1"/>
</dbReference>
<dbReference type="InterPro" id="IPR047129">
    <property type="entry name" value="PPA2-like"/>
</dbReference>
<dbReference type="Gene3D" id="3.60.21.10">
    <property type="match status" value="1"/>
</dbReference>
<evidence type="ECO:0000256" key="5">
    <source>
        <dbReference type="RuleBase" id="RU004273"/>
    </source>
</evidence>
<feature type="domain" description="Serine/threonine specific protein phosphatases" evidence="6">
    <location>
        <begin position="134"/>
        <end position="139"/>
    </location>
</feature>
<dbReference type="PANTHER" id="PTHR45619">
    <property type="entry name" value="SERINE/THREONINE-PROTEIN PHOSPHATASE PP2A-RELATED"/>
    <property type="match status" value="1"/>
</dbReference>
<reference evidence="7 8" key="1">
    <citation type="submission" date="2024-02" db="EMBL/GenBank/DDBJ databases">
        <title>Chromosome-scale genome assembly of the rough periwinkle Littorina saxatilis.</title>
        <authorList>
            <person name="De Jode A."/>
            <person name="Faria R."/>
            <person name="Formenti G."/>
            <person name="Sims Y."/>
            <person name="Smith T.P."/>
            <person name="Tracey A."/>
            <person name="Wood J.M.D."/>
            <person name="Zagrodzka Z.B."/>
            <person name="Johannesson K."/>
            <person name="Butlin R.K."/>
            <person name="Leder E.H."/>
        </authorList>
    </citation>
    <scope>NUCLEOTIDE SEQUENCE [LARGE SCALE GENOMIC DNA]</scope>
    <source>
        <strain evidence="7">Snail1</strain>
        <tissue evidence="7">Muscle</tissue>
    </source>
</reference>
<gene>
    <name evidence="7" type="ORF">V1264_011684</name>
</gene>
<evidence type="ECO:0000313" key="7">
    <source>
        <dbReference type="EMBL" id="KAK7112196.1"/>
    </source>
</evidence>
<evidence type="ECO:0000256" key="3">
    <source>
        <dbReference type="ARBA" id="ARBA00022801"/>
    </source>
</evidence>
<dbReference type="InterPro" id="IPR004843">
    <property type="entry name" value="Calcineurin-like_PHP"/>
</dbReference>